<protein>
    <submittedName>
        <fullName evidence="2">Uncharacterized protein</fullName>
    </submittedName>
</protein>
<dbReference type="EMBL" id="JAAIUW010000006">
    <property type="protein sequence ID" value="KAF7828394.1"/>
    <property type="molecule type" value="Genomic_DNA"/>
</dbReference>
<dbReference type="InterPro" id="IPR008581">
    <property type="entry name" value="DUF863_pln"/>
</dbReference>
<dbReference type="OrthoDB" id="786875at2759"/>
<sequence length="590" mass="67067">MHRLFSRNEHILEAESQLPYATMARLIHSHGIYLVFRHFELFSNIKKWNVASQTSKVRTFHLIPTNSFDLNSMHTCVDSLMEGLKTTMLHQETMFRMQVQELHRLYRIQKMLMENIDLKQFDRYTYTHRKACTQSTRFFHSSDTAGHESSVSLLEDTKFSSTAKVGSPHSKSLEFPDKTSSCYNINRKPLDFRFPSDQLTSDFGLEKCHKALVDKSTLKNKQCCEAGTLDLNQVQLDDSSCYTSDHTVASHSEANSSLIFGIHLDLTLEVTYPSTTKRKKSSECSCDVSGAIDSVLINSSSKSDLIDPIRDESKGSEAGLTSMNDIDNRNVGSIWELSDDQSTNPDSTNLETRKVKHDKCRDNEISCDFQIPPQVKDGDGKIVPALCDSSSIDDKSSSIKTRQPQSNLGITNQITTDQHLGADGENQLVDDWPKEVEAPEMAMCTQEAAQLLMNFSWGNSSKGYIEVEKKMEKPQCSDSYELIALKLEQCNEDDSCVSSKPYEIEVIGEKKDFSFKIKRGRRFKDFQREILPGLASLSGDEIQEDIDILEAVLRSREYCKIKSTMGDQSSWCKPMRSRRSKRSNVRRRIF</sequence>
<feature type="region of interest" description="Disordered" evidence="1">
    <location>
        <begin position="336"/>
        <end position="355"/>
    </location>
</feature>
<dbReference type="PANTHER" id="PTHR33167">
    <property type="entry name" value="TRANSCRIPTION FACTOR, PUTATIVE (DUF863)-RELATED"/>
    <property type="match status" value="1"/>
</dbReference>
<evidence type="ECO:0000256" key="1">
    <source>
        <dbReference type="SAM" id="MobiDB-lite"/>
    </source>
</evidence>
<keyword evidence="3" id="KW-1185">Reference proteome</keyword>
<dbReference type="Proteomes" id="UP000634136">
    <property type="component" value="Unassembled WGS sequence"/>
</dbReference>
<dbReference type="Pfam" id="PF05904">
    <property type="entry name" value="DUF863"/>
    <property type="match status" value="1"/>
</dbReference>
<comment type="caution">
    <text evidence="2">The sequence shown here is derived from an EMBL/GenBank/DDBJ whole genome shotgun (WGS) entry which is preliminary data.</text>
</comment>
<dbReference type="PANTHER" id="PTHR33167:SF29">
    <property type="entry name" value="T28K15.14 PROTEIN"/>
    <property type="match status" value="1"/>
</dbReference>
<name>A0A834WS11_9FABA</name>
<proteinExistence type="predicted"/>
<gene>
    <name evidence="2" type="ORF">G2W53_019558</name>
</gene>
<organism evidence="2 3">
    <name type="scientific">Senna tora</name>
    <dbReference type="NCBI Taxonomy" id="362788"/>
    <lineage>
        <taxon>Eukaryota</taxon>
        <taxon>Viridiplantae</taxon>
        <taxon>Streptophyta</taxon>
        <taxon>Embryophyta</taxon>
        <taxon>Tracheophyta</taxon>
        <taxon>Spermatophyta</taxon>
        <taxon>Magnoliopsida</taxon>
        <taxon>eudicotyledons</taxon>
        <taxon>Gunneridae</taxon>
        <taxon>Pentapetalae</taxon>
        <taxon>rosids</taxon>
        <taxon>fabids</taxon>
        <taxon>Fabales</taxon>
        <taxon>Fabaceae</taxon>
        <taxon>Caesalpinioideae</taxon>
        <taxon>Cassia clade</taxon>
        <taxon>Senna</taxon>
    </lineage>
</organism>
<feature type="region of interest" description="Disordered" evidence="1">
    <location>
        <begin position="306"/>
        <end position="325"/>
    </location>
</feature>
<reference evidence="2" key="1">
    <citation type="submission" date="2020-09" db="EMBL/GenBank/DDBJ databases">
        <title>Genome-Enabled Discovery of Anthraquinone Biosynthesis in Senna tora.</title>
        <authorList>
            <person name="Kang S.-H."/>
            <person name="Pandey R.P."/>
            <person name="Lee C.-M."/>
            <person name="Sim J.-S."/>
            <person name="Jeong J.-T."/>
            <person name="Choi B.-S."/>
            <person name="Jung M."/>
            <person name="Ginzburg D."/>
            <person name="Zhao K."/>
            <person name="Won S.Y."/>
            <person name="Oh T.-J."/>
            <person name="Yu Y."/>
            <person name="Kim N.-H."/>
            <person name="Lee O.R."/>
            <person name="Lee T.-H."/>
            <person name="Bashyal P."/>
            <person name="Kim T.-S."/>
            <person name="Lee W.-H."/>
            <person name="Kawkins C."/>
            <person name="Kim C.-K."/>
            <person name="Kim J.S."/>
            <person name="Ahn B.O."/>
            <person name="Rhee S.Y."/>
            <person name="Sohng J.K."/>
        </authorList>
    </citation>
    <scope>NUCLEOTIDE SEQUENCE</scope>
    <source>
        <tissue evidence="2">Leaf</tissue>
    </source>
</reference>
<evidence type="ECO:0000313" key="3">
    <source>
        <dbReference type="Proteomes" id="UP000634136"/>
    </source>
</evidence>
<evidence type="ECO:0000313" key="2">
    <source>
        <dbReference type="EMBL" id="KAF7828394.1"/>
    </source>
</evidence>
<dbReference type="AlphaFoldDB" id="A0A834WS11"/>
<feature type="compositionally biased region" description="Polar residues" evidence="1">
    <location>
        <begin position="340"/>
        <end position="350"/>
    </location>
</feature>
<accession>A0A834WS11</accession>
<feature type="compositionally biased region" description="Basic and acidic residues" evidence="1">
    <location>
        <begin position="306"/>
        <end position="315"/>
    </location>
</feature>